<evidence type="ECO:0000313" key="4">
    <source>
        <dbReference type="Proteomes" id="UP000481153"/>
    </source>
</evidence>
<feature type="region of interest" description="Disordered" evidence="1">
    <location>
        <begin position="44"/>
        <end position="80"/>
    </location>
</feature>
<feature type="domain" description="WW" evidence="2">
    <location>
        <begin position="12"/>
        <end position="40"/>
    </location>
</feature>
<dbReference type="SUPFAM" id="SSF51045">
    <property type="entry name" value="WW domain"/>
    <property type="match status" value="1"/>
</dbReference>
<dbReference type="Gene3D" id="2.20.70.10">
    <property type="match status" value="1"/>
</dbReference>
<feature type="compositionally biased region" description="Polar residues" evidence="1">
    <location>
        <begin position="65"/>
        <end position="79"/>
    </location>
</feature>
<dbReference type="EMBL" id="VJMJ01000166">
    <property type="protein sequence ID" value="KAF0729289.1"/>
    <property type="molecule type" value="Genomic_DNA"/>
</dbReference>
<dbReference type="PROSITE" id="PS50020">
    <property type="entry name" value="WW_DOMAIN_2"/>
    <property type="match status" value="1"/>
</dbReference>
<evidence type="ECO:0000256" key="1">
    <source>
        <dbReference type="SAM" id="MobiDB-lite"/>
    </source>
</evidence>
<dbReference type="SMART" id="SM00456">
    <property type="entry name" value="WW"/>
    <property type="match status" value="1"/>
</dbReference>
<keyword evidence="4" id="KW-1185">Reference proteome</keyword>
<organism evidence="3 4">
    <name type="scientific">Aphanomyces euteiches</name>
    <dbReference type="NCBI Taxonomy" id="100861"/>
    <lineage>
        <taxon>Eukaryota</taxon>
        <taxon>Sar</taxon>
        <taxon>Stramenopiles</taxon>
        <taxon>Oomycota</taxon>
        <taxon>Saprolegniomycetes</taxon>
        <taxon>Saprolegniales</taxon>
        <taxon>Verrucalvaceae</taxon>
        <taxon>Aphanomyces</taxon>
    </lineage>
</organism>
<dbReference type="CDD" id="cd00201">
    <property type="entry name" value="WW"/>
    <property type="match status" value="1"/>
</dbReference>
<reference evidence="3 4" key="1">
    <citation type="submission" date="2019-07" db="EMBL/GenBank/DDBJ databases">
        <title>Genomics analysis of Aphanomyces spp. identifies a new class of oomycete effector associated with host adaptation.</title>
        <authorList>
            <person name="Gaulin E."/>
        </authorList>
    </citation>
    <scope>NUCLEOTIDE SEQUENCE [LARGE SCALE GENOMIC DNA]</scope>
    <source>
        <strain evidence="3 4">ATCC 201684</strain>
    </source>
</reference>
<evidence type="ECO:0000313" key="3">
    <source>
        <dbReference type="EMBL" id="KAF0729289.1"/>
    </source>
</evidence>
<accession>A0A6G0WPJ4</accession>
<name>A0A6G0WPJ4_9STRA</name>
<dbReference type="AlphaFoldDB" id="A0A6G0WPJ4"/>
<proteinExistence type="predicted"/>
<sequence>MSAGGNVKKGIWTEHVDPASGRTYYFNMVHGRSYWQLPEDLQQNVMRPLRSDGDETPAKEDESSTDATNQQKASTTTVDAETLEQEAMAFTARIQRVVEQQKAKQQYL</sequence>
<dbReference type="Pfam" id="PF00397">
    <property type="entry name" value="WW"/>
    <property type="match status" value="1"/>
</dbReference>
<dbReference type="InterPro" id="IPR036020">
    <property type="entry name" value="WW_dom_sf"/>
</dbReference>
<comment type="caution">
    <text evidence="3">The sequence shown here is derived from an EMBL/GenBank/DDBJ whole genome shotgun (WGS) entry which is preliminary data.</text>
</comment>
<evidence type="ECO:0000259" key="2">
    <source>
        <dbReference type="PROSITE" id="PS50020"/>
    </source>
</evidence>
<dbReference type="Proteomes" id="UP000481153">
    <property type="component" value="Unassembled WGS sequence"/>
</dbReference>
<dbReference type="VEuPathDB" id="FungiDB:AeMF1_014970"/>
<dbReference type="InterPro" id="IPR001202">
    <property type="entry name" value="WW_dom"/>
</dbReference>
<gene>
    <name evidence="3" type="ORF">Ae201684_013035</name>
</gene>
<protein>
    <recommendedName>
        <fullName evidence="2">WW domain-containing protein</fullName>
    </recommendedName>
</protein>
<feature type="compositionally biased region" description="Basic and acidic residues" evidence="1">
    <location>
        <begin position="49"/>
        <end position="62"/>
    </location>
</feature>